<evidence type="ECO:0000256" key="1">
    <source>
        <dbReference type="SAM" id="SignalP"/>
    </source>
</evidence>
<proteinExistence type="predicted"/>
<dbReference type="Proteomes" id="UP000447873">
    <property type="component" value="Unassembled WGS sequence"/>
</dbReference>
<feature type="signal peptide" evidence="1">
    <location>
        <begin position="1"/>
        <end position="19"/>
    </location>
</feature>
<comment type="caution">
    <text evidence="2">The sequence shown here is derived from an EMBL/GenBank/DDBJ whole genome shotgun (WGS) entry which is preliminary data.</text>
</comment>
<reference evidence="2 3" key="1">
    <citation type="submission" date="2018-12" db="EMBL/GenBank/DDBJ databases">
        <title>Venturia inaequalis Genome Resource.</title>
        <authorList>
            <person name="Lichtner F.J."/>
        </authorList>
    </citation>
    <scope>NUCLEOTIDE SEQUENCE [LARGE SCALE GENOMIC DNA]</scope>
    <source>
        <strain evidence="2 3">120213</strain>
    </source>
</reference>
<dbReference type="EMBL" id="WNWS01000147">
    <property type="protein sequence ID" value="KAE9977796.1"/>
    <property type="molecule type" value="Genomic_DNA"/>
</dbReference>
<gene>
    <name evidence="2" type="ORF">EG328_001829</name>
</gene>
<sequence>MRRISALFSTISIVLHALASPVAKTSSSDDVPTANWLTAPQGQKTLPRMAESTPLDGAQRKEILYGPYTVSKTKMFQKKESSPEAPCSQCFVTSMEATLKFDDGREATTAQHGAWLHHIFLVTRVGLFPQPIWAAGNERPTLRLNSEVNKFGIDFPGNFTMAIDLMSEAPQPLDLKLSITYEYILKSQPEAKDYRGSVHMHDGGDKTVLYINNEIRCTSIMSYNAHPGYGASTIGNATHHSHGAAKEMHISDPGVCFDFGSVKAGDGMYTRVFYDTDKYPLHSHGGVREKLMGIMRVFVGPDGEGG</sequence>
<evidence type="ECO:0000313" key="3">
    <source>
        <dbReference type="Proteomes" id="UP000447873"/>
    </source>
</evidence>
<feature type="chain" id="PRO_5034168195" evidence="1">
    <location>
        <begin position="20"/>
        <end position="306"/>
    </location>
</feature>
<accession>A0A8H3UYM0</accession>
<dbReference type="AlphaFoldDB" id="A0A8H3UYM0"/>
<protein>
    <submittedName>
        <fullName evidence="2">Uncharacterized protein</fullName>
    </submittedName>
</protein>
<organism evidence="2 3">
    <name type="scientific">Venturia inaequalis</name>
    <name type="common">Apple scab fungus</name>
    <dbReference type="NCBI Taxonomy" id="5025"/>
    <lineage>
        <taxon>Eukaryota</taxon>
        <taxon>Fungi</taxon>
        <taxon>Dikarya</taxon>
        <taxon>Ascomycota</taxon>
        <taxon>Pezizomycotina</taxon>
        <taxon>Dothideomycetes</taxon>
        <taxon>Pleosporomycetidae</taxon>
        <taxon>Venturiales</taxon>
        <taxon>Venturiaceae</taxon>
        <taxon>Venturia</taxon>
    </lineage>
</organism>
<evidence type="ECO:0000313" key="2">
    <source>
        <dbReference type="EMBL" id="KAE9977796.1"/>
    </source>
</evidence>
<name>A0A8H3UYM0_VENIN</name>
<keyword evidence="1" id="KW-0732">Signal</keyword>